<dbReference type="EMBL" id="CADCTG010000011">
    <property type="protein sequence ID" value="CAA9210640.1"/>
    <property type="molecule type" value="Genomic_DNA"/>
</dbReference>
<organism evidence="2">
    <name type="scientific">uncultured Acetobacteraceae bacterium</name>
    <dbReference type="NCBI Taxonomy" id="169975"/>
    <lineage>
        <taxon>Bacteria</taxon>
        <taxon>Pseudomonadati</taxon>
        <taxon>Pseudomonadota</taxon>
        <taxon>Alphaproteobacteria</taxon>
        <taxon>Acetobacterales</taxon>
        <taxon>Acetobacteraceae</taxon>
        <taxon>environmental samples</taxon>
    </lineage>
</organism>
<sequence>DAADDRPAVPDPLLRPGRRALVRKAAAAMPAGFRVLRADARAAGHAEAAAPRFRAAPLRHHPGGPRPRVPAQERRAGPHGQALGFLARRPLRSRGHALLQRLPGVRALLGGRVRRPLHRELAHLLRRLRGQPFRLPQHLRPPAAGQPGLGELGFGAGPGPGGGNRAPPRRRLHAALPRQPAGHGNDGHGLPRRLGRPPGGVLGHHPRLPRLLTGGHRRRRRVRPPRQSPPLLHRRQAQRALRPAGARHGDGEAADVPPRQHARPALPPGEALQDLAGNQAGAVGVAGLAGRAAARTRRLAPRPRWGRAAGQAPGPPM</sequence>
<evidence type="ECO:0000256" key="1">
    <source>
        <dbReference type="SAM" id="MobiDB-lite"/>
    </source>
</evidence>
<evidence type="ECO:0000313" key="2">
    <source>
        <dbReference type="EMBL" id="CAA9210640.1"/>
    </source>
</evidence>
<accession>A0A6J4H184</accession>
<feature type="compositionally biased region" description="Basic residues" evidence="1">
    <location>
        <begin position="294"/>
        <end position="305"/>
    </location>
</feature>
<protein>
    <submittedName>
        <fullName evidence="2">Uncharacterized protein</fullName>
    </submittedName>
</protein>
<feature type="region of interest" description="Disordered" evidence="1">
    <location>
        <begin position="44"/>
        <end position="76"/>
    </location>
</feature>
<feature type="compositionally biased region" description="Low complexity" evidence="1">
    <location>
        <begin position="45"/>
        <end position="56"/>
    </location>
</feature>
<feature type="compositionally biased region" description="Basic residues" evidence="1">
    <location>
        <begin position="215"/>
        <end position="224"/>
    </location>
</feature>
<feature type="compositionally biased region" description="Low complexity" evidence="1">
    <location>
        <begin position="306"/>
        <end position="317"/>
    </location>
</feature>
<reference evidence="2" key="1">
    <citation type="submission" date="2020-02" db="EMBL/GenBank/DDBJ databases">
        <authorList>
            <person name="Meier V. D."/>
        </authorList>
    </citation>
    <scope>NUCLEOTIDE SEQUENCE</scope>
    <source>
        <strain evidence="2">AVDCRST_MAG08</strain>
    </source>
</reference>
<name>A0A6J4H184_9PROT</name>
<proteinExistence type="predicted"/>
<gene>
    <name evidence="2" type="ORF">AVDCRST_MAG08-98</name>
</gene>
<feature type="region of interest" description="Disordered" evidence="1">
    <location>
        <begin position="135"/>
        <end position="317"/>
    </location>
</feature>
<feature type="non-terminal residue" evidence="2">
    <location>
        <position position="317"/>
    </location>
</feature>
<feature type="non-terminal residue" evidence="2">
    <location>
        <position position="1"/>
    </location>
</feature>
<dbReference type="AlphaFoldDB" id="A0A6J4H184"/>
<feature type="compositionally biased region" description="Gly residues" evidence="1">
    <location>
        <begin position="147"/>
        <end position="164"/>
    </location>
</feature>
<feature type="compositionally biased region" description="Low complexity" evidence="1">
    <location>
        <begin position="276"/>
        <end position="293"/>
    </location>
</feature>